<comment type="caution">
    <text evidence="1">The sequence shown here is derived from an EMBL/GenBank/DDBJ whole genome shotgun (WGS) entry which is preliminary data.</text>
</comment>
<organism evidence="1 2">
    <name type="scientific">Parvularcula mediterranea</name>
    <dbReference type="NCBI Taxonomy" id="2732508"/>
    <lineage>
        <taxon>Bacteria</taxon>
        <taxon>Pseudomonadati</taxon>
        <taxon>Pseudomonadota</taxon>
        <taxon>Alphaproteobacteria</taxon>
        <taxon>Parvularculales</taxon>
        <taxon>Parvularculaceae</taxon>
        <taxon>Parvularcula</taxon>
    </lineage>
</organism>
<dbReference type="Pfam" id="PF04364">
    <property type="entry name" value="DNA_pol3_chi"/>
    <property type="match status" value="1"/>
</dbReference>
<dbReference type="Proteomes" id="UP000536835">
    <property type="component" value="Unassembled WGS sequence"/>
</dbReference>
<dbReference type="PANTHER" id="PTHR38767">
    <property type="entry name" value="DNA POLYMERASE III SUBUNIT CHI"/>
    <property type="match status" value="1"/>
</dbReference>
<reference evidence="1 2" key="1">
    <citation type="submission" date="2020-05" db="EMBL/GenBank/DDBJ databases">
        <title>Parvularcula mediterraneae sp. nov., isolated from polypropylene straw from shallow seawater of the seashore of Laganas in Zakynthos island, Greece.</title>
        <authorList>
            <person name="Szabo I."/>
            <person name="Al-Omari J."/>
            <person name="Rado J."/>
            <person name="Szerdahelyi G.S."/>
        </authorList>
    </citation>
    <scope>NUCLEOTIDE SEQUENCE [LARGE SCALE GENOMIC DNA]</scope>
    <source>
        <strain evidence="1 2">ZS-1/3</strain>
    </source>
</reference>
<dbReference type="GO" id="GO:0006260">
    <property type="term" value="P:DNA replication"/>
    <property type="evidence" value="ECO:0007669"/>
    <property type="project" value="InterPro"/>
</dbReference>
<dbReference type="RefSeq" id="WP_173200629.1">
    <property type="nucleotide sequence ID" value="NZ_JABFCX010000003.1"/>
</dbReference>
<dbReference type="GO" id="GO:0003887">
    <property type="term" value="F:DNA-directed DNA polymerase activity"/>
    <property type="evidence" value="ECO:0007669"/>
    <property type="project" value="InterPro"/>
</dbReference>
<dbReference type="InterPro" id="IPR007459">
    <property type="entry name" value="DNA_pol3_chi"/>
</dbReference>
<dbReference type="GO" id="GO:0032298">
    <property type="term" value="P:positive regulation of DNA-templated DNA replication initiation"/>
    <property type="evidence" value="ECO:0007669"/>
    <property type="project" value="TreeGrafter"/>
</dbReference>
<dbReference type="Gene3D" id="3.40.50.10110">
    <property type="entry name" value="DNA polymerase III subunit chi"/>
    <property type="match status" value="1"/>
</dbReference>
<protein>
    <submittedName>
        <fullName evidence="1">DNA polymerase III subunit chi</fullName>
    </submittedName>
</protein>
<proteinExistence type="predicted"/>
<sequence length="144" mass="16112">MTEVFFYHLESSSPTGVLPSLLEKTLKRGWKALVKLPDREALDAMDEALWTYRDESFLPHGTSGAAEPVLLTLGDEAENGAEALFLAPGSEMSAAEMKRFERCVLLFGHDEAPRARDAWKSYKDEGFAVTYWKQGPDGRWEKAA</sequence>
<dbReference type="EMBL" id="JABFCX010000003">
    <property type="protein sequence ID" value="NNU17319.1"/>
    <property type="molecule type" value="Genomic_DNA"/>
</dbReference>
<gene>
    <name evidence="1" type="ORF">HK107_13390</name>
</gene>
<dbReference type="GO" id="GO:0003677">
    <property type="term" value="F:DNA binding"/>
    <property type="evidence" value="ECO:0007669"/>
    <property type="project" value="InterPro"/>
</dbReference>
<name>A0A7Y3W647_9PROT</name>
<accession>A0A7Y3W647</accession>
<dbReference type="SUPFAM" id="SSF102400">
    <property type="entry name" value="DNA polymerase III chi subunit"/>
    <property type="match status" value="1"/>
</dbReference>
<dbReference type="InterPro" id="IPR036768">
    <property type="entry name" value="PolIII_chi_sf"/>
</dbReference>
<evidence type="ECO:0000313" key="1">
    <source>
        <dbReference type="EMBL" id="NNU17319.1"/>
    </source>
</evidence>
<evidence type="ECO:0000313" key="2">
    <source>
        <dbReference type="Proteomes" id="UP000536835"/>
    </source>
</evidence>
<dbReference type="AlphaFoldDB" id="A0A7Y3W647"/>
<dbReference type="PANTHER" id="PTHR38767:SF1">
    <property type="entry name" value="DNA POLYMERASE III SUBUNIT CHI"/>
    <property type="match status" value="1"/>
</dbReference>
<keyword evidence="2" id="KW-1185">Reference proteome</keyword>
<dbReference type="NCBIfam" id="NF004347">
    <property type="entry name" value="PRK05728.1-4"/>
    <property type="match status" value="1"/>
</dbReference>